<name>A0A9E7J2X6_9CAUD</name>
<reference evidence="2" key="1">
    <citation type="submission" date="2022-03" db="EMBL/GenBank/DDBJ databases">
        <title>Phage cocktails constrain the growth of Enterococcus.</title>
        <authorList>
            <person name="Wandro S."/>
        </authorList>
    </citation>
    <scope>NUCLEOTIDE SEQUENCE</scope>
</reference>
<protein>
    <submittedName>
        <fullName evidence="2">Uncharacterized protein</fullName>
    </submittedName>
</protein>
<evidence type="ECO:0000313" key="2">
    <source>
        <dbReference type="EMBL" id="UQT00582.1"/>
    </source>
</evidence>
<keyword evidence="1" id="KW-1133">Transmembrane helix</keyword>
<gene>
    <name evidence="2" type="ORF">JEFDOCMN_00019</name>
</gene>
<proteinExistence type="predicted"/>
<dbReference type="EMBL" id="ON113170">
    <property type="protein sequence ID" value="UQT00582.1"/>
    <property type="molecule type" value="Genomic_DNA"/>
</dbReference>
<keyword evidence="3" id="KW-1185">Reference proteome</keyword>
<keyword evidence="1" id="KW-0812">Transmembrane</keyword>
<accession>A0A9E7J2X6</accession>
<dbReference type="Proteomes" id="UP001057557">
    <property type="component" value="Segment"/>
</dbReference>
<sequence length="47" mass="5292">MLDIFYNVWGGFANHPVLVTLSIVGIYILGHILFIGTVILLEVYKND</sequence>
<feature type="transmembrane region" description="Helical" evidence="1">
    <location>
        <begin position="20"/>
        <end position="44"/>
    </location>
</feature>
<organism evidence="2 3">
    <name type="scientific">Enterococcus phage vB_OCPT_CCS1</name>
    <dbReference type="NCBI Taxonomy" id="2922323"/>
    <lineage>
        <taxon>Viruses</taxon>
        <taxon>Duplodnaviria</taxon>
        <taxon>Heunggongvirae</taxon>
        <taxon>Uroviricota</taxon>
        <taxon>Caudoviricetes</taxon>
        <taxon>Herelleviridae</taxon>
        <taxon>Brockvirinae</taxon>
        <taxon>Schiekvirus</taxon>
        <taxon>Schiekvirus Ccs1</taxon>
    </lineage>
</organism>
<evidence type="ECO:0000313" key="3">
    <source>
        <dbReference type="Proteomes" id="UP001057557"/>
    </source>
</evidence>
<keyword evidence="1" id="KW-0472">Membrane</keyword>
<evidence type="ECO:0000256" key="1">
    <source>
        <dbReference type="SAM" id="Phobius"/>
    </source>
</evidence>